<evidence type="ECO:0000256" key="3">
    <source>
        <dbReference type="ARBA" id="ARBA00022475"/>
    </source>
</evidence>
<evidence type="ECO:0000256" key="9">
    <source>
        <dbReference type="HAMAP-Rule" id="MF_00236"/>
    </source>
</evidence>
<comment type="similarity">
    <text evidence="9">Belongs to the TatA/E family.</text>
</comment>
<gene>
    <name evidence="9 11" type="primary">tatA</name>
    <name evidence="11" type="ORF">GNP93_24365</name>
</gene>
<dbReference type="GO" id="GO:0008320">
    <property type="term" value="F:protein transmembrane transporter activity"/>
    <property type="evidence" value="ECO:0007669"/>
    <property type="project" value="UniProtKB-UniRule"/>
</dbReference>
<dbReference type="RefSeq" id="WP_127610448.1">
    <property type="nucleotide sequence ID" value="NZ_JBDLZV010000001.1"/>
</dbReference>
<dbReference type="PANTHER" id="PTHR42982">
    <property type="entry name" value="SEC-INDEPENDENT PROTEIN TRANSLOCASE PROTEIN TATA"/>
    <property type="match status" value="1"/>
</dbReference>
<evidence type="ECO:0000256" key="7">
    <source>
        <dbReference type="ARBA" id="ARBA00023010"/>
    </source>
</evidence>
<name>A0A7X2ZF50_9BACL</name>
<dbReference type="InterPro" id="IPR006312">
    <property type="entry name" value="TatA/E"/>
</dbReference>
<keyword evidence="3 9" id="KW-1003">Cell membrane</keyword>
<evidence type="ECO:0000256" key="8">
    <source>
        <dbReference type="ARBA" id="ARBA00023136"/>
    </source>
</evidence>
<dbReference type="GO" id="GO:0033281">
    <property type="term" value="C:TAT protein transport complex"/>
    <property type="evidence" value="ECO:0007669"/>
    <property type="project" value="UniProtKB-UniRule"/>
</dbReference>
<dbReference type="Gene3D" id="1.20.5.3310">
    <property type="match status" value="1"/>
</dbReference>
<evidence type="ECO:0000256" key="10">
    <source>
        <dbReference type="SAM" id="MobiDB-lite"/>
    </source>
</evidence>
<feature type="region of interest" description="Disordered" evidence="10">
    <location>
        <begin position="44"/>
        <end position="109"/>
    </location>
</feature>
<sequence length="109" mass="11610">MFGNIGFSEFLLIAVIALIVFGPAKLPEIGRSLGRAIREFKQGAQNLLNDEPEQAQRKDVTPSQHEAAPEPPQPVEKPAASASESAPSGDATPPRAAADSRSNPRRLPD</sequence>
<comment type="function">
    <text evidence="9">Part of the twin-arginine translocation (Tat) system that transports large folded proteins containing a characteristic twin-arginine motif in their signal peptide across membranes. TatA could form the protein-conducting channel of the Tat system.</text>
</comment>
<dbReference type="Pfam" id="PF02416">
    <property type="entry name" value="TatA_B_E"/>
    <property type="match status" value="1"/>
</dbReference>
<dbReference type="HAMAP" id="MF_00236">
    <property type="entry name" value="TatA_E"/>
    <property type="match status" value="1"/>
</dbReference>
<keyword evidence="7 9" id="KW-0811">Translocation</keyword>
<feature type="compositionally biased region" description="Low complexity" evidence="10">
    <location>
        <begin position="78"/>
        <end position="88"/>
    </location>
</feature>
<keyword evidence="8 9" id="KW-0472">Membrane</keyword>
<evidence type="ECO:0000256" key="5">
    <source>
        <dbReference type="ARBA" id="ARBA00022927"/>
    </source>
</evidence>
<dbReference type="GO" id="GO:0043953">
    <property type="term" value="P:protein transport by the Tat complex"/>
    <property type="evidence" value="ECO:0007669"/>
    <property type="project" value="UniProtKB-UniRule"/>
</dbReference>
<evidence type="ECO:0000256" key="1">
    <source>
        <dbReference type="ARBA" id="ARBA00004162"/>
    </source>
</evidence>
<dbReference type="PANTHER" id="PTHR42982:SF1">
    <property type="entry name" value="SEC-INDEPENDENT PROTEIN TRANSLOCASE PROTEIN TATA"/>
    <property type="match status" value="1"/>
</dbReference>
<comment type="caution">
    <text evidence="11">The sequence shown here is derived from an EMBL/GenBank/DDBJ whole genome shotgun (WGS) entry which is preliminary data.</text>
</comment>
<evidence type="ECO:0000256" key="2">
    <source>
        <dbReference type="ARBA" id="ARBA00022448"/>
    </source>
</evidence>
<comment type="subunit">
    <text evidence="9">Forms a complex with TatC.</text>
</comment>
<dbReference type="PRINTS" id="PR01506">
    <property type="entry name" value="TATBPROTEIN"/>
</dbReference>
<reference evidence="11 12" key="1">
    <citation type="submission" date="2019-11" db="EMBL/GenBank/DDBJ databases">
        <title>Draft genome sequences of five Paenibacillus species of dairy origin.</title>
        <authorList>
            <person name="Olajide A.M."/>
            <person name="Chen S."/>
            <person name="Lapointe G."/>
        </authorList>
    </citation>
    <scope>NUCLEOTIDE SEQUENCE [LARGE SCALE GENOMIC DNA]</scope>
    <source>
        <strain evidence="11 12">2CS3</strain>
    </source>
</reference>
<comment type="subcellular location">
    <subcellularLocation>
        <location evidence="1 9">Cell membrane</location>
        <topology evidence="1 9">Single-pass membrane protein</topology>
    </subcellularLocation>
</comment>
<organism evidence="11 12">
    <name type="scientific">Paenibacillus validus</name>
    <dbReference type="NCBI Taxonomy" id="44253"/>
    <lineage>
        <taxon>Bacteria</taxon>
        <taxon>Bacillati</taxon>
        <taxon>Bacillota</taxon>
        <taxon>Bacilli</taxon>
        <taxon>Bacillales</taxon>
        <taxon>Paenibacillaceae</taxon>
        <taxon>Paenibacillus</taxon>
    </lineage>
</organism>
<evidence type="ECO:0000256" key="6">
    <source>
        <dbReference type="ARBA" id="ARBA00022989"/>
    </source>
</evidence>
<protein>
    <recommendedName>
        <fullName evidence="9">Sec-independent protein translocase protein TatA</fullName>
    </recommendedName>
</protein>
<evidence type="ECO:0000256" key="4">
    <source>
        <dbReference type="ARBA" id="ARBA00022692"/>
    </source>
</evidence>
<keyword evidence="12" id="KW-1185">Reference proteome</keyword>
<proteinExistence type="inferred from homology"/>
<evidence type="ECO:0000313" key="11">
    <source>
        <dbReference type="EMBL" id="MUG73746.1"/>
    </source>
</evidence>
<keyword evidence="2 9" id="KW-0813">Transport</keyword>
<dbReference type="NCBIfam" id="TIGR01411">
    <property type="entry name" value="tatAE"/>
    <property type="match status" value="1"/>
</dbReference>
<dbReference type="EMBL" id="WNZX01000031">
    <property type="protein sequence ID" value="MUG73746.1"/>
    <property type="molecule type" value="Genomic_DNA"/>
</dbReference>
<accession>A0A7X2ZF50</accession>
<feature type="transmembrane region" description="Helical" evidence="9">
    <location>
        <begin position="6"/>
        <end position="26"/>
    </location>
</feature>
<dbReference type="Proteomes" id="UP000450917">
    <property type="component" value="Unassembled WGS sequence"/>
</dbReference>
<dbReference type="InterPro" id="IPR003369">
    <property type="entry name" value="TatA/B/E"/>
</dbReference>
<dbReference type="NCBIfam" id="NF011430">
    <property type="entry name" value="PRK14861.1"/>
    <property type="match status" value="1"/>
</dbReference>
<keyword evidence="6 9" id="KW-1133">Transmembrane helix</keyword>
<evidence type="ECO:0000313" key="12">
    <source>
        <dbReference type="Proteomes" id="UP000450917"/>
    </source>
</evidence>
<keyword evidence="5 9" id="KW-0653">Protein transport</keyword>
<keyword evidence="4 9" id="KW-0812">Transmembrane</keyword>
<dbReference type="AlphaFoldDB" id="A0A7X2ZF50"/>